<evidence type="ECO:0000259" key="10">
    <source>
        <dbReference type="Pfam" id="PF16916"/>
    </source>
</evidence>
<dbReference type="PANTHER" id="PTHR11562:SF17">
    <property type="entry name" value="RE54080P-RELATED"/>
    <property type="match status" value="1"/>
</dbReference>
<keyword evidence="3" id="KW-0813">Transport</keyword>
<feature type="domain" description="Cation efflux protein transmembrane" evidence="9">
    <location>
        <begin position="8"/>
        <end position="197"/>
    </location>
</feature>
<dbReference type="SUPFAM" id="SSF161111">
    <property type="entry name" value="Cation efflux protein transmembrane domain-like"/>
    <property type="match status" value="1"/>
</dbReference>
<dbReference type="Pfam" id="PF01545">
    <property type="entry name" value="Cation_efflux"/>
    <property type="match status" value="1"/>
</dbReference>
<feature type="transmembrane region" description="Helical" evidence="8">
    <location>
        <begin position="75"/>
        <end position="94"/>
    </location>
</feature>
<feature type="domain" description="Cation efflux protein cytoplasmic" evidence="10">
    <location>
        <begin position="201"/>
        <end position="276"/>
    </location>
</feature>
<dbReference type="RefSeq" id="WP_048089553.1">
    <property type="nucleotide sequence ID" value="NZ_JMIY01000002.1"/>
</dbReference>
<evidence type="ECO:0000256" key="6">
    <source>
        <dbReference type="ARBA" id="ARBA00023065"/>
    </source>
</evidence>
<keyword evidence="4 8" id="KW-0812">Transmembrane</keyword>
<dbReference type="InterPro" id="IPR036837">
    <property type="entry name" value="Cation_efflux_CTD_sf"/>
</dbReference>
<reference evidence="11 12" key="1">
    <citation type="journal article" date="2013" name="Nature">
        <title>Anaerobic oxidation of methane coupled to nitrate reduction in a novel archaeal lineage.</title>
        <authorList>
            <person name="Haroon M.F."/>
            <person name="Hu S."/>
            <person name="Shi Y."/>
            <person name="Imelfort M."/>
            <person name="Keller J."/>
            <person name="Hugenholtz P."/>
            <person name="Yuan Z."/>
            <person name="Tyson G.W."/>
        </authorList>
    </citation>
    <scope>NUCLEOTIDE SEQUENCE [LARGE SCALE GENOMIC DNA]</scope>
    <source>
        <strain evidence="11 12">ANME-2d</strain>
    </source>
</reference>
<proteinExistence type="inferred from homology"/>
<evidence type="ECO:0000256" key="4">
    <source>
        <dbReference type="ARBA" id="ARBA00022692"/>
    </source>
</evidence>
<evidence type="ECO:0000256" key="5">
    <source>
        <dbReference type="ARBA" id="ARBA00022989"/>
    </source>
</evidence>
<keyword evidence="7 8" id="KW-0472">Membrane</keyword>
<evidence type="ECO:0000256" key="3">
    <source>
        <dbReference type="ARBA" id="ARBA00022448"/>
    </source>
</evidence>
<evidence type="ECO:0000256" key="1">
    <source>
        <dbReference type="ARBA" id="ARBA00004141"/>
    </source>
</evidence>
<evidence type="ECO:0000256" key="8">
    <source>
        <dbReference type="SAM" id="Phobius"/>
    </source>
</evidence>
<feature type="transmembrane region" description="Helical" evidence="8">
    <location>
        <begin position="171"/>
        <end position="190"/>
    </location>
</feature>
<dbReference type="EMBL" id="JMIY01000002">
    <property type="protein sequence ID" value="KCZ72640.1"/>
    <property type="molecule type" value="Genomic_DNA"/>
</dbReference>
<dbReference type="GO" id="GO:0005886">
    <property type="term" value="C:plasma membrane"/>
    <property type="evidence" value="ECO:0007669"/>
    <property type="project" value="TreeGrafter"/>
</dbReference>
<dbReference type="GO" id="GO:0005385">
    <property type="term" value="F:zinc ion transmembrane transporter activity"/>
    <property type="evidence" value="ECO:0007669"/>
    <property type="project" value="TreeGrafter"/>
</dbReference>
<dbReference type="InterPro" id="IPR027470">
    <property type="entry name" value="Cation_efflux_CTD"/>
</dbReference>
<keyword evidence="12" id="KW-1185">Reference proteome</keyword>
<dbReference type="OrthoDB" id="269083at2157"/>
<evidence type="ECO:0000313" key="11">
    <source>
        <dbReference type="EMBL" id="KCZ72640.1"/>
    </source>
</evidence>
<dbReference type="InterPro" id="IPR050681">
    <property type="entry name" value="CDF/SLC30A"/>
</dbReference>
<feature type="transmembrane region" description="Helical" evidence="8">
    <location>
        <begin position="12"/>
        <end position="32"/>
    </location>
</feature>
<dbReference type="Gene3D" id="1.20.1510.10">
    <property type="entry name" value="Cation efflux protein transmembrane domain"/>
    <property type="match status" value="1"/>
</dbReference>
<accession>A0A062VBF0</accession>
<comment type="caution">
    <text evidence="11">The sequence shown here is derived from an EMBL/GenBank/DDBJ whole genome shotgun (WGS) entry which is preliminary data.</text>
</comment>
<feature type="transmembrane region" description="Helical" evidence="8">
    <location>
        <begin position="139"/>
        <end position="165"/>
    </location>
</feature>
<comment type="similarity">
    <text evidence="2">Belongs to the cation diffusion facilitator (CDF) transporter (TC 2.A.4) family. SLC30A subfamily.</text>
</comment>
<gene>
    <name evidence="11" type="ORF">ANME2D_01071</name>
</gene>
<evidence type="ECO:0000256" key="7">
    <source>
        <dbReference type="ARBA" id="ARBA00023136"/>
    </source>
</evidence>
<evidence type="ECO:0000313" key="12">
    <source>
        <dbReference type="Proteomes" id="UP000027153"/>
    </source>
</evidence>
<evidence type="ECO:0000256" key="2">
    <source>
        <dbReference type="ARBA" id="ARBA00008873"/>
    </source>
</evidence>
<comment type="subcellular location">
    <subcellularLocation>
        <location evidence="1">Membrane</location>
        <topology evidence="1">Multi-pass membrane protein</topology>
    </subcellularLocation>
</comment>
<dbReference type="Proteomes" id="UP000027153">
    <property type="component" value="Unassembled WGS sequence"/>
</dbReference>
<feature type="transmembrane region" description="Helical" evidence="8">
    <location>
        <begin position="38"/>
        <end position="55"/>
    </location>
</feature>
<feature type="transmembrane region" description="Helical" evidence="8">
    <location>
        <begin position="106"/>
        <end position="127"/>
    </location>
</feature>
<dbReference type="InterPro" id="IPR058533">
    <property type="entry name" value="Cation_efflux_TM"/>
</dbReference>
<evidence type="ECO:0000259" key="9">
    <source>
        <dbReference type="Pfam" id="PF01545"/>
    </source>
</evidence>
<dbReference type="PATRIC" id="fig|1392998.3.peg.1237"/>
<keyword evidence="5 8" id="KW-1133">Transmembrane helix</keyword>
<keyword evidence="6" id="KW-0406">Ion transport</keyword>
<sequence length="291" mass="32303">MGDVQKNLKIAIALTSTIFFLEFFGGIISNSLALLSDSAHVLMDVIALLLAYGAIRISARPSRRDITFGYHRFEIFAALINGLTIIVIAFFIFSEAYERILEPPQVRGAEVLIVATIGMTVNVWAALKLHGHHDINIRGAYLHVIGDALSSVAVIIGAIIIILTGQYIVDPLLSVLIGMVLIYGGVKLIFGSARILLEFAPHHVDADKLEEIMMQVEGVRGVHDIHVWSICSNIHAMSAHVLVDRIHVQQTDDLIRKISRILRREYLILHTTLQFECAECEPAEIVHESHH</sequence>
<dbReference type="InterPro" id="IPR002524">
    <property type="entry name" value="Cation_efflux"/>
</dbReference>
<organism evidence="11 12">
    <name type="scientific">Candidatus Methanoperedens nitratireducens</name>
    <dbReference type="NCBI Taxonomy" id="1392998"/>
    <lineage>
        <taxon>Archaea</taxon>
        <taxon>Methanobacteriati</taxon>
        <taxon>Methanobacteriota</taxon>
        <taxon>Stenosarchaea group</taxon>
        <taxon>Methanomicrobia</taxon>
        <taxon>Methanosarcinales</taxon>
        <taxon>ANME-2 cluster</taxon>
        <taxon>Candidatus Methanoperedentaceae</taxon>
        <taxon>Candidatus Methanoperedens</taxon>
    </lineage>
</organism>
<dbReference type="AlphaFoldDB" id="A0A062VBF0"/>
<dbReference type="InterPro" id="IPR027469">
    <property type="entry name" value="Cation_efflux_TMD_sf"/>
</dbReference>
<name>A0A062VBF0_9EURY</name>
<dbReference type="SUPFAM" id="SSF160240">
    <property type="entry name" value="Cation efflux protein cytoplasmic domain-like"/>
    <property type="match status" value="1"/>
</dbReference>
<dbReference type="Pfam" id="PF16916">
    <property type="entry name" value="ZT_dimer"/>
    <property type="match status" value="1"/>
</dbReference>
<dbReference type="NCBIfam" id="TIGR01297">
    <property type="entry name" value="CDF"/>
    <property type="match status" value="1"/>
</dbReference>
<protein>
    <submittedName>
        <fullName evidence="11">Cation diffusion facilitator family transporter</fullName>
    </submittedName>
</protein>
<dbReference type="PANTHER" id="PTHR11562">
    <property type="entry name" value="CATION EFFLUX PROTEIN/ ZINC TRANSPORTER"/>
    <property type="match status" value="1"/>
</dbReference>